<sequence>MSQAAASDLTHSIADTLNAFTFWVGDSLFAINLNNVLSVEQDNSVIQPDPFEGRGSLGIVKHHGVPVRVFDFAEFLGIPSCGEQKEALINTLVDCEQDHIDWVDALENAIKNDESFNRARNPHLCAFGEWYDQFETRDEELKEIVCHFDIPHKRIHALADRLLGLKEKGHPEQALNELEQERNTTLVELRRLFGRAREQVRDSIRSVLLFVTVDGKAPRVALRLNEISDMVSFTPDQITSTTSLGVGNDERLARVLKDYLSVGSDKDCLLVDVDGLLETVLTAG</sequence>
<dbReference type="Gene3D" id="1.20.120.30">
    <property type="entry name" value="Aspartate receptor, ligand-binding domain"/>
    <property type="match status" value="1"/>
</dbReference>
<reference evidence="2" key="1">
    <citation type="submission" date="2018-06" db="EMBL/GenBank/DDBJ databases">
        <authorList>
            <person name="Zhirakovskaya E."/>
        </authorList>
    </citation>
    <scope>NUCLEOTIDE SEQUENCE</scope>
</reference>
<name>A0A3B0YKF4_9ZZZZ</name>
<accession>A0A3B0YKF4</accession>
<evidence type="ECO:0000313" key="2">
    <source>
        <dbReference type="EMBL" id="VAW75782.1"/>
    </source>
</evidence>
<dbReference type="InterPro" id="IPR036061">
    <property type="entry name" value="CheW-like_dom_sf"/>
</dbReference>
<feature type="domain" description="Chemoreceptor zinc-binding" evidence="1">
    <location>
        <begin position="99"/>
        <end position="162"/>
    </location>
</feature>
<dbReference type="InterPro" id="IPR025991">
    <property type="entry name" value="Chemoreceptor_zinc-bind_dom"/>
</dbReference>
<protein>
    <recommendedName>
        <fullName evidence="1">Chemoreceptor zinc-binding domain-containing protein</fullName>
    </recommendedName>
</protein>
<dbReference type="SUPFAM" id="SSF50341">
    <property type="entry name" value="CheW-like"/>
    <property type="match status" value="1"/>
</dbReference>
<dbReference type="EMBL" id="UOFM01000148">
    <property type="protein sequence ID" value="VAW75782.1"/>
    <property type="molecule type" value="Genomic_DNA"/>
</dbReference>
<dbReference type="Pfam" id="PF13682">
    <property type="entry name" value="CZB"/>
    <property type="match status" value="1"/>
</dbReference>
<dbReference type="GO" id="GO:0006935">
    <property type="term" value="P:chemotaxis"/>
    <property type="evidence" value="ECO:0007669"/>
    <property type="project" value="InterPro"/>
</dbReference>
<dbReference type="GO" id="GO:0007165">
    <property type="term" value="P:signal transduction"/>
    <property type="evidence" value="ECO:0007669"/>
    <property type="project" value="InterPro"/>
</dbReference>
<proteinExistence type="predicted"/>
<evidence type="ECO:0000259" key="1">
    <source>
        <dbReference type="Pfam" id="PF13682"/>
    </source>
</evidence>
<gene>
    <name evidence="2" type="ORF">MNBD_GAMMA14-1588</name>
</gene>
<dbReference type="AlphaFoldDB" id="A0A3B0YKF4"/>
<organism evidence="2">
    <name type="scientific">hydrothermal vent metagenome</name>
    <dbReference type="NCBI Taxonomy" id="652676"/>
    <lineage>
        <taxon>unclassified sequences</taxon>
        <taxon>metagenomes</taxon>
        <taxon>ecological metagenomes</taxon>
    </lineage>
</organism>